<dbReference type="Gene3D" id="3.30.590.20">
    <property type="match status" value="1"/>
</dbReference>
<dbReference type="KEGG" id="apac:S7S_11610"/>
<dbReference type="InterPro" id="IPR014746">
    <property type="entry name" value="Gln_synth/guanido_kin_cat_dom"/>
</dbReference>
<dbReference type="OrthoDB" id="240589at2"/>
<dbReference type="RefSeq" id="WP_041025988.1">
    <property type="nucleotide sequence ID" value="NZ_CP004387.1"/>
</dbReference>
<evidence type="ECO:0000313" key="1">
    <source>
        <dbReference type="EMBL" id="AJD48734.1"/>
    </source>
</evidence>
<evidence type="ECO:0000313" key="2">
    <source>
        <dbReference type="Proteomes" id="UP000006764"/>
    </source>
</evidence>
<keyword evidence="2" id="KW-1185">Reference proteome</keyword>
<dbReference type="Proteomes" id="UP000006764">
    <property type="component" value="Chromosome"/>
</dbReference>
<evidence type="ECO:0008006" key="3">
    <source>
        <dbReference type="Google" id="ProtNLM"/>
    </source>
</evidence>
<dbReference type="InterPro" id="IPR050141">
    <property type="entry name" value="GCL_type2/YbdK_subfam"/>
</dbReference>
<dbReference type="InterPro" id="IPR006336">
    <property type="entry name" value="GCS2"/>
</dbReference>
<gene>
    <name evidence="1" type="ORF">S7S_11610</name>
</gene>
<dbReference type="AlphaFoldDB" id="A0A0B4XKC7"/>
<dbReference type="STRING" id="391936.S7S_11610"/>
<protein>
    <recommendedName>
        <fullName evidence="3">Glutamate--cysteine ligase</fullName>
    </recommendedName>
</protein>
<organism evidence="1 2">
    <name type="scientific">Isoalcanivorax pacificus W11-5</name>
    <dbReference type="NCBI Taxonomy" id="391936"/>
    <lineage>
        <taxon>Bacteria</taxon>
        <taxon>Pseudomonadati</taxon>
        <taxon>Pseudomonadota</taxon>
        <taxon>Gammaproteobacteria</taxon>
        <taxon>Oceanospirillales</taxon>
        <taxon>Alcanivoracaceae</taxon>
        <taxon>Isoalcanivorax</taxon>
    </lineage>
</organism>
<reference evidence="1 2" key="1">
    <citation type="journal article" date="2012" name="J. Bacteriol.">
        <title>Genome sequence of an alkane-degrading bacterium, Alcanivorax pacificus type strain W11-5, isolated from deep sea sediment.</title>
        <authorList>
            <person name="Lai Q."/>
            <person name="Shao Z."/>
        </authorList>
    </citation>
    <scope>NUCLEOTIDE SEQUENCE [LARGE SCALE GENOMIC DNA]</scope>
    <source>
        <strain evidence="1 2">W11-5</strain>
    </source>
</reference>
<dbReference type="PANTHER" id="PTHR36510:SF3">
    <property type="entry name" value="CONSERVED PROTEIN"/>
    <property type="match status" value="1"/>
</dbReference>
<dbReference type="EMBL" id="CP004387">
    <property type="protein sequence ID" value="AJD48734.1"/>
    <property type="molecule type" value="Genomic_DNA"/>
</dbReference>
<proteinExistence type="predicted"/>
<dbReference type="PANTHER" id="PTHR36510">
    <property type="entry name" value="GLUTAMATE--CYSTEINE LIGASE 2-RELATED"/>
    <property type="match status" value="1"/>
</dbReference>
<dbReference type="SUPFAM" id="SSF55931">
    <property type="entry name" value="Glutamine synthetase/guanido kinase"/>
    <property type="match status" value="1"/>
</dbReference>
<dbReference type="Pfam" id="PF04107">
    <property type="entry name" value="GCS2"/>
    <property type="match status" value="1"/>
</dbReference>
<dbReference type="GO" id="GO:0016879">
    <property type="term" value="F:ligase activity, forming carbon-nitrogen bonds"/>
    <property type="evidence" value="ECO:0007669"/>
    <property type="project" value="UniProtKB-ARBA"/>
</dbReference>
<dbReference type="HOGENOM" id="CLU_029030_0_0_6"/>
<name>A0A0B4XKC7_9GAMM</name>
<accession>A0A0B4XKC7</accession>
<sequence length="485" mass="53773">MGTKTCTGHYSDEDYLRFSHRLREQLPLLHSQLRSGRLDHGPVTLGAELELYITDTAFTPLHANRALLDAAGDPLLQLELNRFNLEYNLAPQAIAGAPFSHYARAVQQQLARLNQLAGQLDTPGHVLAIGILPTLTAADFHDCMTDEPRYQALSSGLRRIRGEPFHIHIEGAQDTLECRNEDVTLEGANTSWQCHLRVPAHEFAGWYNAIQLVTPLAVGLSGNSPLLFGKHLWEETRIALFRQSIDSRGQQAQRWRAPARVAFGEGWVRDSAWELFASAVALYPPILPDCSNDDPAALTELRQHMGTVWLWNRPVFDPADGSHLRIEMRALPAGPTGADMAASTAFLIGAANTLRQRIDHLITALPFRYGEYNFVEAARAGLEARLVWPCATQVELFDRALPDIVRELLPAAREGLTALGVDAAEADRQCALIQARLASGQTGSRWLRRGLQHYGNTLHGTQALLKDYHRHQAGGRPVHEWALPA</sequence>